<keyword evidence="2" id="KW-1185">Reference proteome</keyword>
<dbReference type="AlphaFoldDB" id="A0A5J4L8B6"/>
<accession>A0A5J4L8B6</accession>
<reference evidence="1 2" key="1">
    <citation type="submission" date="2019-10" db="EMBL/GenBank/DDBJ databases">
        <title>Whole genome shotgun sequence of Streptomyces angustmyceticus NBRC 3934.</title>
        <authorList>
            <person name="Hosoyama A."/>
            <person name="Ichikawa N."/>
            <person name="Kimura A."/>
            <person name="Kitahashi Y."/>
            <person name="Komaki H."/>
            <person name="Uohara A."/>
        </authorList>
    </citation>
    <scope>NUCLEOTIDE SEQUENCE [LARGE SCALE GENOMIC DNA]</scope>
    <source>
        <strain evidence="1 2">NBRC 3934</strain>
    </source>
</reference>
<evidence type="ECO:0000313" key="1">
    <source>
        <dbReference type="EMBL" id="GES27710.1"/>
    </source>
</evidence>
<dbReference type="EMBL" id="BLAG01000004">
    <property type="protein sequence ID" value="GES27710.1"/>
    <property type="molecule type" value="Genomic_DNA"/>
</dbReference>
<gene>
    <name evidence="1" type="ORF">San01_01970</name>
</gene>
<dbReference type="Proteomes" id="UP000325598">
    <property type="component" value="Unassembled WGS sequence"/>
</dbReference>
<proteinExistence type="predicted"/>
<evidence type="ECO:0000313" key="2">
    <source>
        <dbReference type="Proteomes" id="UP000325598"/>
    </source>
</evidence>
<name>A0A5J4L8B6_9ACTN</name>
<sequence>MGWEGWGTVPSGHDAVNLYLHSQPLGTYLRTKNKDRKGLAEGSLDA</sequence>
<protein>
    <submittedName>
        <fullName evidence="1">Uncharacterized protein</fullName>
    </submittedName>
</protein>
<comment type="caution">
    <text evidence="1">The sequence shown here is derived from an EMBL/GenBank/DDBJ whole genome shotgun (WGS) entry which is preliminary data.</text>
</comment>
<organism evidence="1 2">
    <name type="scientific">Streptomyces angustmyceticus</name>
    <dbReference type="NCBI Taxonomy" id="285578"/>
    <lineage>
        <taxon>Bacteria</taxon>
        <taxon>Bacillati</taxon>
        <taxon>Actinomycetota</taxon>
        <taxon>Actinomycetes</taxon>
        <taxon>Kitasatosporales</taxon>
        <taxon>Streptomycetaceae</taxon>
        <taxon>Streptomyces</taxon>
    </lineage>
</organism>